<evidence type="ECO:0000313" key="1">
    <source>
        <dbReference type="EMBL" id="MFD1515672.1"/>
    </source>
</evidence>
<gene>
    <name evidence="1" type="ORF">ACFSBT_20530</name>
</gene>
<reference evidence="1 2" key="1">
    <citation type="journal article" date="2019" name="Int. J. Syst. Evol. Microbiol.">
        <title>The Global Catalogue of Microorganisms (GCM) 10K type strain sequencing project: providing services to taxonomists for standard genome sequencing and annotation.</title>
        <authorList>
            <consortium name="The Broad Institute Genomics Platform"/>
            <consortium name="The Broad Institute Genome Sequencing Center for Infectious Disease"/>
            <person name="Wu L."/>
            <person name="Ma J."/>
        </authorList>
    </citation>
    <scope>NUCLEOTIDE SEQUENCE [LARGE SCALE GENOMIC DNA]</scope>
    <source>
        <strain evidence="1 2">CGMCC 1.12563</strain>
    </source>
</reference>
<dbReference type="RefSeq" id="WP_250875578.1">
    <property type="nucleotide sequence ID" value="NZ_JALXFV010000008.1"/>
</dbReference>
<keyword evidence="2" id="KW-1185">Reference proteome</keyword>
<dbReference type="Proteomes" id="UP001597187">
    <property type="component" value="Unassembled WGS sequence"/>
</dbReference>
<organism evidence="1 2">
    <name type="scientific">Halomarina rubra</name>
    <dbReference type="NCBI Taxonomy" id="2071873"/>
    <lineage>
        <taxon>Archaea</taxon>
        <taxon>Methanobacteriati</taxon>
        <taxon>Methanobacteriota</taxon>
        <taxon>Stenosarchaea group</taxon>
        <taxon>Halobacteria</taxon>
        <taxon>Halobacteriales</taxon>
        <taxon>Natronomonadaceae</taxon>
        <taxon>Halomarina</taxon>
    </lineage>
</organism>
<sequence>MPEAIWARLTAADDSVTVDVTDVLGGKLELRHSAISTADIEFPPRTDTPGLILGEAELFYGNDRLFGGEIGPVPGPTSGDTHSVQIRGPAAHIDGGDLSLSLVNRAAWREIQRVWDEHTPFSATVYAPERVTYLGTGTDDDGNPVPFETSGTVLNVLQNLHQRAGMRFTVRHDDSTPETPVVESYVPSEQVRSANWTYQDHDSKLQPNDYANRITVYGRQPDDPAQPRPQWTTVDWDEVDRYGYYPRPDGLPIWDSELTTSLDCQERAESELADRVNDITLSGSVEITPQLVHPGYHRPVPAFDGLLDGDTLPLDRVSMSFLGDEPTATLEFATADRLADKLVSVARQASQANRLL</sequence>
<protein>
    <submittedName>
        <fullName evidence="1">Uncharacterized protein</fullName>
    </submittedName>
</protein>
<evidence type="ECO:0000313" key="2">
    <source>
        <dbReference type="Proteomes" id="UP001597187"/>
    </source>
</evidence>
<dbReference type="EMBL" id="JBHUDC010000008">
    <property type="protein sequence ID" value="MFD1515672.1"/>
    <property type="molecule type" value="Genomic_DNA"/>
</dbReference>
<dbReference type="AlphaFoldDB" id="A0ABD6B1B6"/>
<comment type="caution">
    <text evidence="1">The sequence shown here is derived from an EMBL/GenBank/DDBJ whole genome shotgun (WGS) entry which is preliminary data.</text>
</comment>
<proteinExistence type="predicted"/>
<accession>A0ABD6B1B6</accession>
<name>A0ABD6B1B6_9EURY</name>